<dbReference type="Gene3D" id="2.80.10.50">
    <property type="match status" value="1"/>
</dbReference>
<evidence type="ECO:0000313" key="8">
    <source>
        <dbReference type="Proteomes" id="UP000579531"/>
    </source>
</evidence>
<evidence type="ECO:0000256" key="1">
    <source>
        <dbReference type="ARBA" id="ARBA00005637"/>
    </source>
</evidence>
<dbReference type="InterPro" id="IPR001286">
    <property type="entry name" value="Glyco_hydro_59"/>
</dbReference>
<keyword evidence="4" id="KW-0442">Lipid degradation</keyword>
<evidence type="ECO:0000256" key="5">
    <source>
        <dbReference type="ARBA" id="ARBA00033098"/>
    </source>
</evidence>
<dbReference type="EMBL" id="JACHLX010000001">
    <property type="protein sequence ID" value="MBB5809734.1"/>
    <property type="molecule type" value="Genomic_DNA"/>
</dbReference>
<reference evidence="7 8" key="1">
    <citation type="submission" date="2020-08" db="EMBL/GenBank/DDBJ databases">
        <title>Sequencing the genomes of 1000 actinobacteria strains.</title>
        <authorList>
            <person name="Klenk H.-P."/>
        </authorList>
    </citation>
    <scope>NUCLEOTIDE SEQUENCE [LARGE SCALE GENOMIC DNA]</scope>
    <source>
        <strain evidence="7 8">DSM 40129</strain>
    </source>
</reference>
<dbReference type="PROSITE" id="PS50231">
    <property type="entry name" value="RICIN_B_LECTIN"/>
    <property type="match status" value="1"/>
</dbReference>
<dbReference type="Gene3D" id="2.60.120.560">
    <property type="entry name" value="Exo-inulinase, domain 1"/>
    <property type="match status" value="1"/>
</dbReference>
<dbReference type="PANTHER" id="PTHR15172">
    <property type="entry name" value="GALACTOCEREBROSIDASE"/>
    <property type="match status" value="1"/>
</dbReference>
<name>A0AA89QCX8_STRCU</name>
<sequence>MISGVATPRAYAAVSTSITVDGIKPGRVFDGAGAISGGGGNTRLLIDYPERQRNEILDYLFKPGVGASLQTLKLEIGGDTNSTDGAEPSHEHTRGKVDCDAGYEWWLAREAQARNPNITFSALAWGAPGWVGGGDFWTNDTIDYLMRWMDCAKQNNLEIDYLGGWNERGWKAWWFVDLKNALKSKGYATKVVAAEHNWDVVDEMERNAAFRDAVDVIGVHYPCGYSGSGAIGNNHTTTACPEYNTTDPWSSWNRNQKAQNMGKQLWASENGSQDTEAGAANVARALNRDYIDGRMTSYYNWPLMGALYPNTYFAFNGLVSANQPWSGHYRVGKTAWVMAHTTQFTEVGWRYQDSASGYLGGDRSNGSYVTLRAPEGGDYSTIIETTQATAPQTLDVQVTGGLSTGQVQVWATNVDTNSDSSYGDDNFAHTTDVTPSDGKYTVTLQPGRVYTLTTKAGGGKAATTAPAVGSLSLPQYNDFETPGITESPKYFTDMNGAFETVTCGGGRGGTCLRQMATVKPIRWTEEKYYAPYTFMGDDAWSNYTVSADAMLEQPGAVELLGRVGMQGRNNSGLEAYRLRVSDTGAWSILKSDMESNVTTLKSGTTAALGTNRWHSVALTMQGSTITAKVDGRVLGSVTDSTYAHGRAGLGTVDSVDATAVSGYERQQFDAFSVAPGTDPTPKRVGAIPSGIPDMCLDLPEGKLENAARVKTYQCNNSFAQTWTYNPADDTIRLGGTFCLDVPRKATTNGTKVEIYTCNGGYNQKWTQLADGSLRATQSGRCLDVPEFATSPVEVEIYTCKGGNNQKWKLPG</sequence>
<dbReference type="SUPFAM" id="SSF49899">
    <property type="entry name" value="Concanavalin A-like lectins/glucanases"/>
    <property type="match status" value="1"/>
</dbReference>
<dbReference type="InterPro" id="IPR013785">
    <property type="entry name" value="Aldolase_TIM"/>
</dbReference>
<dbReference type="InterPro" id="IPR035992">
    <property type="entry name" value="Ricin_B-like_lectins"/>
</dbReference>
<dbReference type="EC" id="3.2.1.46" evidence="2"/>
<dbReference type="GO" id="GO:0005764">
    <property type="term" value="C:lysosome"/>
    <property type="evidence" value="ECO:0007669"/>
    <property type="project" value="TreeGrafter"/>
</dbReference>
<dbReference type="Proteomes" id="UP000579531">
    <property type="component" value="Unassembled WGS sequence"/>
</dbReference>
<dbReference type="Gene3D" id="3.20.20.80">
    <property type="entry name" value="Glycosidases"/>
    <property type="match status" value="1"/>
</dbReference>
<keyword evidence="3" id="KW-0746">Sphingolipid metabolism</keyword>
<evidence type="ECO:0000256" key="3">
    <source>
        <dbReference type="ARBA" id="ARBA00022919"/>
    </source>
</evidence>
<gene>
    <name evidence="7" type="ORF">HNR72_000762</name>
</gene>
<dbReference type="Gene3D" id="3.20.20.70">
    <property type="entry name" value="Aldolase class I"/>
    <property type="match status" value="1"/>
</dbReference>
<keyword evidence="8" id="KW-1185">Reference proteome</keyword>
<dbReference type="InterPro" id="IPR017853">
    <property type="entry name" value="GH"/>
</dbReference>
<dbReference type="InterPro" id="IPR049162">
    <property type="entry name" value="GH59_C"/>
</dbReference>
<dbReference type="GO" id="GO:0006683">
    <property type="term" value="P:galactosylceramide catabolic process"/>
    <property type="evidence" value="ECO:0007669"/>
    <property type="project" value="InterPro"/>
</dbReference>
<comment type="similarity">
    <text evidence="1">Belongs to the glycosyl hydrolase 59 family.</text>
</comment>
<evidence type="ECO:0000313" key="7">
    <source>
        <dbReference type="EMBL" id="MBB5809734.1"/>
    </source>
</evidence>
<evidence type="ECO:0000259" key="6">
    <source>
        <dbReference type="SMART" id="SM00458"/>
    </source>
</evidence>
<dbReference type="SUPFAM" id="SSF50370">
    <property type="entry name" value="Ricin B-like lectins"/>
    <property type="match status" value="1"/>
</dbReference>
<keyword evidence="4" id="KW-0443">Lipid metabolism</keyword>
<dbReference type="Pfam" id="PF02057">
    <property type="entry name" value="Glyco_hydro_59"/>
    <property type="match status" value="1"/>
</dbReference>
<dbReference type="InterPro" id="IPR049161">
    <property type="entry name" value="GH59_cat"/>
</dbReference>
<dbReference type="GeneID" id="93837139"/>
<dbReference type="GO" id="GO:0016020">
    <property type="term" value="C:membrane"/>
    <property type="evidence" value="ECO:0007669"/>
    <property type="project" value="GOC"/>
</dbReference>
<evidence type="ECO:0000256" key="4">
    <source>
        <dbReference type="ARBA" id="ARBA00022963"/>
    </source>
</evidence>
<dbReference type="PANTHER" id="PTHR15172:SF1">
    <property type="entry name" value="GALACTOCEREBROSIDASE"/>
    <property type="match status" value="1"/>
</dbReference>
<dbReference type="SMART" id="SM00458">
    <property type="entry name" value="RICIN"/>
    <property type="match status" value="1"/>
</dbReference>
<dbReference type="GO" id="GO:0004336">
    <property type="term" value="F:galactosylceramidase activity"/>
    <property type="evidence" value="ECO:0007669"/>
    <property type="project" value="UniProtKB-EC"/>
</dbReference>
<feature type="domain" description="Ricin B lectin" evidence="6">
    <location>
        <begin position="682"/>
        <end position="810"/>
    </location>
</feature>
<dbReference type="AlphaFoldDB" id="A0AA89QCX8"/>
<dbReference type="InterPro" id="IPR000772">
    <property type="entry name" value="Ricin_B_lectin"/>
</dbReference>
<dbReference type="Pfam" id="PF21708">
    <property type="entry name" value="Glyco_hydro_59_C"/>
    <property type="match status" value="1"/>
</dbReference>
<accession>A0AA89QCX8</accession>
<dbReference type="RefSeq" id="WP_311240913.1">
    <property type="nucleotide sequence ID" value="NZ_BAABFE010000004.1"/>
</dbReference>
<dbReference type="SUPFAM" id="SSF51445">
    <property type="entry name" value="(Trans)glycosidases"/>
    <property type="match status" value="1"/>
</dbReference>
<organism evidence="7 8">
    <name type="scientific">Streptomyces collinus</name>
    <dbReference type="NCBI Taxonomy" id="42684"/>
    <lineage>
        <taxon>Bacteria</taxon>
        <taxon>Bacillati</taxon>
        <taxon>Actinomycetota</taxon>
        <taxon>Actinomycetes</taxon>
        <taxon>Kitasatosporales</taxon>
        <taxon>Streptomycetaceae</taxon>
        <taxon>Streptomyces</taxon>
    </lineage>
</organism>
<protein>
    <recommendedName>
        <fullName evidence="2">galactosylceramidase</fullName>
        <ecNumber evidence="2">3.2.1.46</ecNumber>
    </recommendedName>
    <alternativeName>
        <fullName evidence="5">Galactosylceramidase</fullName>
    </alternativeName>
</protein>
<proteinExistence type="inferred from homology"/>
<dbReference type="Pfam" id="PF00652">
    <property type="entry name" value="Ricin_B_lectin"/>
    <property type="match status" value="1"/>
</dbReference>
<dbReference type="InterPro" id="IPR013320">
    <property type="entry name" value="ConA-like_dom_sf"/>
</dbReference>
<evidence type="ECO:0000256" key="2">
    <source>
        <dbReference type="ARBA" id="ARBA00012657"/>
    </source>
</evidence>
<dbReference type="PRINTS" id="PR00850">
    <property type="entry name" value="GLHYDRLASE59"/>
</dbReference>
<comment type="caution">
    <text evidence="7">The sequence shown here is derived from an EMBL/GenBank/DDBJ whole genome shotgun (WGS) entry which is preliminary data.</text>
</comment>